<sequence length="187" mass="21659">MNKINRILWFIVALLLILNLATIGTIFYHNRQSKGDDLAIVIDKNRQNPLTGRFFRQEIGFNDAQMDVFREANREFQPQANILIFEMDSLKEEMFGELNKPQPDSARLHHLSTSLGRHHTELKNITNDFYLKIKSVCDSSQCERLQEAFLPLFRDGATANFGRYGRNDSTAGGREIRYRYGRGSRSQ</sequence>
<accession>A0A644YTT4</accession>
<dbReference type="Gene3D" id="1.20.120.1490">
    <property type="match status" value="1"/>
</dbReference>
<reference evidence="2" key="1">
    <citation type="submission" date="2019-08" db="EMBL/GenBank/DDBJ databases">
        <authorList>
            <person name="Kucharzyk K."/>
            <person name="Murdoch R.W."/>
            <person name="Higgins S."/>
            <person name="Loffler F."/>
        </authorList>
    </citation>
    <scope>NUCLEOTIDE SEQUENCE</scope>
</reference>
<keyword evidence="1" id="KW-0472">Membrane</keyword>
<organism evidence="2">
    <name type="scientific">bioreactor metagenome</name>
    <dbReference type="NCBI Taxonomy" id="1076179"/>
    <lineage>
        <taxon>unclassified sequences</taxon>
        <taxon>metagenomes</taxon>
        <taxon>ecological metagenomes</taxon>
    </lineage>
</organism>
<evidence type="ECO:0000313" key="2">
    <source>
        <dbReference type="EMBL" id="MPM29883.1"/>
    </source>
</evidence>
<protein>
    <submittedName>
        <fullName evidence="2">Uncharacterized protein</fullName>
    </submittedName>
</protein>
<dbReference type="AlphaFoldDB" id="A0A644YTT4"/>
<evidence type="ECO:0000256" key="1">
    <source>
        <dbReference type="SAM" id="Phobius"/>
    </source>
</evidence>
<comment type="caution">
    <text evidence="2">The sequence shown here is derived from an EMBL/GenBank/DDBJ whole genome shotgun (WGS) entry which is preliminary data.</text>
</comment>
<keyword evidence="1" id="KW-1133">Transmembrane helix</keyword>
<feature type="transmembrane region" description="Helical" evidence="1">
    <location>
        <begin position="7"/>
        <end position="28"/>
    </location>
</feature>
<dbReference type="EMBL" id="VSSQ01005631">
    <property type="protein sequence ID" value="MPM29883.1"/>
    <property type="molecule type" value="Genomic_DNA"/>
</dbReference>
<gene>
    <name evidence="2" type="ORF">SDC9_76424</name>
</gene>
<proteinExistence type="predicted"/>
<keyword evidence="1" id="KW-0812">Transmembrane</keyword>
<name>A0A644YTT4_9ZZZZ</name>